<evidence type="ECO:0000256" key="1">
    <source>
        <dbReference type="SAM" id="MobiDB-lite"/>
    </source>
</evidence>
<sequence>MDLHLQSKGNPNQQRYVPQKDSQSRKLLREALVEGNPPFYSDLKMTSRGPGPAYLRQDDSHSWLCWTTAQYLAGLLPSAPIGQLVPKRLVLRSSGPLVNCDPRQFITKSVETQDSRHPRQLTPKTTGPQTN</sequence>
<dbReference type="AlphaFoldDB" id="A0A5B7DAD5"/>
<feature type="region of interest" description="Disordered" evidence="1">
    <location>
        <begin position="1"/>
        <end position="25"/>
    </location>
</feature>
<feature type="compositionally biased region" description="Polar residues" evidence="1">
    <location>
        <begin position="122"/>
        <end position="131"/>
    </location>
</feature>
<gene>
    <name evidence="2" type="ORF">E2C01_011184</name>
</gene>
<reference evidence="2 3" key="1">
    <citation type="submission" date="2019-05" db="EMBL/GenBank/DDBJ databases">
        <title>Another draft genome of Portunus trituberculatus and its Hox gene families provides insights of decapod evolution.</title>
        <authorList>
            <person name="Jeong J.-H."/>
            <person name="Song I."/>
            <person name="Kim S."/>
            <person name="Choi T."/>
            <person name="Kim D."/>
            <person name="Ryu S."/>
            <person name="Kim W."/>
        </authorList>
    </citation>
    <scope>NUCLEOTIDE SEQUENCE [LARGE SCALE GENOMIC DNA]</scope>
    <source>
        <tissue evidence="2">Muscle</tissue>
    </source>
</reference>
<protein>
    <submittedName>
        <fullName evidence="2">Uncharacterized protein</fullName>
    </submittedName>
</protein>
<name>A0A5B7DAD5_PORTR</name>
<keyword evidence="3" id="KW-1185">Reference proteome</keyword>
<feature type="compositionally biased region" description="Polar residues" evidence="1">
    <location>
        <begin position="7"/>
        <end position="16"/>
    </location>
</feature>
<comment type="caution">
    <text evidence="2">The sequence shown here is derived from an EMBL/GenBank/DDBJ whole genome shotgun (WGS) entry which is preliminary data.</text>
</comment>
<dbReference type="EMBL" id="VSRR010000668">
    <property type="protein sequence ID" value="MPC18304.1"/>
    <property type="molecule type" value="Genomic_DNA"/>
</dbReference>
<dbReference type="Proteomes" id="UP000324222">
    <property type="component" value="Unassembled WGS sequence"/>
</dbReference>
<feature type="region of interest" description="Disordered" evidence="1">
    <location>
        <begin position="108"/>
        <end position="131"/>
    </location>
</feature>
<organism evidence="2 3">
    <name type="scientific">Portunus trituberculatus</name>
    <name type="common">Swimming crab</name>
    <name type="synonym">Neptunus trituberculatus</name>
    <dbReference type="NCBI Taxonomy" id="210409"/>
    <lineage>
        <taxon>Eukaryota</taxon>
        <taxon>Metazoa</taxon>
        <taxon>Ecdysozoa</taxon>
        <taxon>Arthropoda</taxon>
        <taxon>Crustacea</taxon>
        <taxon>Multicrustacea</taxon>
        <taxon>Malacostraca</taxon>
        <taxon>Eumalacostraca</taxon>
        <taxon>Eucarida</taxon>
        <taxon>Decapoda</taxon>
        <taxon>Pleocyemata</taxon>
        <taxon>Brachyura</taxon>
        <taxon>Eubrachyura</taxon>
        <taxon>Portunoidea</taxon>
        <taxon>Portunidae</taxon>
        <taxon>Portuninae</taxon>
        <taxon>Portunus</taxon>
    </lineage>
</organism>
<proteinExistence type="predicted"/>
<accession>A0A5B7DAD5</accession>
<evidence type="ECO:0000313" key="3">
    <source>
        <dbReference type="Proteomes" id="UP000324222"/>
    </source>
</evidence>
<evidence type="ECO:0000313" key="2">
    <source>
        <dbReference type="EMBL" id="MPC18304.1"/>
    </source>
</evidence>